<dbReference type="AlphaFoldDB" id="A0A3P7IMZ6"/>
<reference evidence="1 2" key="1">
    <citation type="submission" date="2018-11" db="EMBL/GenBank/DDBJ databases">
        <authorList>
            <consortium name="Pathogen Informatics"/>
        </authorList>
    </citation>
    <scope>NUCLEOTIDE SEQUENCE [LARGE SCALE GENOMIC DNA]</scope>
</reference>
<protein>
    <submittedName>
        <fullName evidence="1">Uncharacterized protein</fullName>
    </submittedName>
</protein>
<proteinExistence type="predicted"/>
<evidence type="ECO:0000313" key="1">
    <source>
        <dbReference type="EMBL" id="VDM71366.1"/>
    </source>
</evidence>
<sequence length="219" mass="25733">MLPLLKNLRCGCIITCPICECAIKSKWSQKHQYTVERVLKHLRRHEGELDKSQNVACSVCYNFCPRSKLHDHYRDFHLGLPEKYINTEVLCFTNSVQRYQDLFNEYTQVRNMDLTANKCSGIPAESKFVGYPTKKSLERCRTMWRQKFDLLSEPKFLLRFKISSNLSKPFTWVCPLCVDSVFLNYCSFSNDISLRLFVLRHLSMKHKYLDSLAAPLSRE</sequence>
<feature type="non-terminal residue" evidence="1">
    <location>
        <position position="219"/>
    </location>
</feature>
<accession>A0A3P7IMZ6</accession>
<evidence type="ECO:0000313" key="2">
    <source>
        <dbReference type="Proteomes" id="UP000270094"/>
    </source>
</evidence>
<keyword evidence="2" id="KW-1185">Reference proteome</keyword>
<dbReference type="Proteomes" id="UP000270094">
    <property type="component" value="Unassembled WGS sequence"/>
</dbReference>
<dbReference type="EMBL" id="UYYB01020108">
    <property type="protein sequence ID" value="VDM71366.1"/>
    <property type="molecule type" value="Genomic_DNA"/>
</dbReference>
<gene>
    <name evidence="1" type="ORF">SVUK_LOCUS6364</name>
</gene>
<name>A0A3P7IMZ6_STRVU</name>
<organism evidence="1 2">
    <name type="scientific">Strongylus vulgaris</name>
    <name type="common">Blood worm</name>
    <dbReference type="NCBI Taxonomy" id="40348"/>
    <lineage>
        <taxon>Eukaryota</taxon>
        <taxon>Metazoa</taxon>
        <taxon>Ecdysozoa</taxon>
        <taxon>Nematoda</taxon>
        <taxon>Chromadorea</taxon>
        <taxon>Rhabditida</taxon>
        <taxon>Rhabditina</taxon>
        <taxon>Rhabditomorpha</taxon>
        <taxon>Strongyloidea</taxon>
        <taxon>Strongylidae</taxon>
        <taxon>Strongylus</taxon>
    </lineage>
</organism>
<dbReference type="OrthoDB" id="5822041at2759"/>